<organism evidence="6 7">
    <name type="scientific">Palleronia marisminoris</name>
    <dbReference type="NCBI Taxonomy" id="315423"/>
    <lineage>
        <taxon>Bacteria</taxon>
        <taxon>Pseudomonadati</taxon>
        <taxon>Pseudomonadota</taxon>
        <taxon>Alphaproteobacteria</taxon>
        <taxon>Rhodobacterales</taxon>
        <taxon>Roseobacteraceae</taxon>
        <taxon>Palleronia</taxon>
    </lineage>
</organism>
<dbReference type="RefSeq" id="WP_085853725.1">
    <property type="nucleotide sequence ID" value="NZ_FOPF01000004.1"/>
</dbReference>
<dbReference type="InterPro" id="IPR030678">
    <property type="entry name" value="Peptide/Ni-bd"/>
</dbReference>
<dbReference type="PANTHER" id="PTHR30290:SF64">
    <property type="entry name" value="ABC TRANSPORTER PERIPLASMIC BINDING PROTEIN"/>
    <property type="match status" value="1"/>
</dbReference>
<comment type="subcellular location">
    <subcellularLocation>
        <location evidence="1">Periplasm</location>
    </subcellularLocation>
</comment>
<dbReference type="Pfam" id="PF00496">
    <property type="entry name" value="SBP_bac_5"/>
    <property type="match status" value="1"/>
</dbReference>
<dbReference type="Gene3D" id="3.10.105.10">
    <property type="entry name" value="Dipeptide-binding Protein, Domain 3"/>
    <property type="match status" value="1"/>
</dbReference>
<dbReference type="CDD" id="cd08497">
    <property type="entry name" value="MbnE-like"/>
    <property type="match status" value="1"/>
</dbReference>
<protein>
    <submittedName>
        <fullName evidence="6">Bacterial extracellular solute-binding proteins, family 5 Middle</fullName>
    </submittedName>
</protein>
<sequence length="639" mass="72149">MPSRRPQSAIAIARAESSAQRLAMQALLTGAAIVALATAAFAQEAEDVTTSHGYTNFGELKYGPGEVLDYVNPDAPKGGTFSTWSLGNFDSFNLYTRAGVPAALADIGTERLMTETLDDPYGSYCFLCETVEYDEDRTYATFHLRDDVTFQNGEPMTAEDVKFTHELFVEQGITEYRTSAAQFYDSIEVIDDHTVRFNFSDFMPKNVRVQQAGGSPVFSKDWFEETGTRLDESATEPFMTTGPYVLDGVEYNRQVVYAKDPDYWGADLPLNQGRNNFDSIRIEYFADTSAALEAFKAGEYLYRAETDPADWNTAYEFRALSNGYVTREEIETGSVGERFSWVFNLDKEKWQDRRVREAIGMMFNFAWSNDTLYYGAYRQPVSFWNNTDLAAEGPPSAEEIAILQPLVDEGLLDPEILTEPAAVPVEHDATTNRPNRRIIRAAGALLEAAGWETGEDGVRRKDGEPLTLTFIQFNPQYDKVIAPFLSNLELIGVQGNLERVDTAQYVQRRREGNFDLTNQIFRFGFEPSTGLEQWFGSEDAADSSRNIMRLRSDAVDRLIEVVTTEADTLEDLTAATHALDRTLRRISFDIPFQYNPETWVAYYNVYQHPEDLPPLGVGAIDFWWWDDEAEEELRAAGAF</sequence>
<dbReference type="STRING" id="315423.SAMN04488020_10498"/>
<evidence type="ECO:0000256" key="3">
    <source>
        <dbReference type="ARBA" id="ARBA00022729"/>
    </source>
</evidence>
<gene>
    <name evidence="6" type="ORF">PAM7066_01721</name>
</gene>
<evidence type="ECO:0000256" key="4">
    <source>
        <dbReference type="SAM" id="SignalP"/>
    </source>
</evidence>
<accession>A0A1Y5SGW0</accession>
<evidence type="ECO:0000256" key="2">
    <source>
        <dbReference type="ARBA" id="ARBA00005695"/>
    </source>
</evidence>
<dbReference type="Gene3D" id="3.40.190.10">
    <property type="entry name" value="Periplasmic binding protein-like II"/>
    <property type="match status" value="1"/>
</dbReference>
<comment type="similarity">
    <text evidence="2">Belongs to the bacterial solute-binding protein 5 family.</text>
</comment>
<keyword evidence="7" id="KW-1185">Reference proteome</keyword>
<evidence type="ECO:0000256" key="1">
    <source>
        <dbReference type="ARBA" id="ARBA00004418"/>
    </source>
</evidence>
<feature type="signal peptide" evidence="4">
    <location>
        <begin position="1"/>
        <end position="42"/>
    </location>
</feature>
<dbReference type="InterPro" id="IPR039424">
    <property type="entry name" value="SBP_5"/>
</dbReference>
<evidence type="ECO:0000259" key="5">
    <source>
        <dbReference type="Pfam" id="PF00496"/>
    </source>
</evidence>
<dbReference type="GO" id="GO:0043190">
    <property type="term" value="C:ATP-binding cassette (ABC) transporter complex"/>
    <property type="evidence" value="ECO:0007669"/>
    <property type="project" value="InterPro"/>
</dbReference>
<evidence type="ECO:0000313" key="7">
    <source>
        <dbReference type="Proteomes" id="UP000193870"/>
    </source>
</evidence>
<name>A0A1Y5SGW0_9RHOB</name>
<proteinExistence type="inferred from homology"/>
<feature type="domain" description="Solute-binding protein family 5" evidence="5">
    <location>
        <begin position="127"/>
        <end position="540"/>
    </location>
</feature>
<dbReference type="EMBL" id="FWFV01000004">
    <property type="protein sequence ID" value="SLN40415.1"/>
    <property type="molecule type" value="Genomic_DNA"/>
</dbReference>
<dbReference type="PIRSF" id="PIRSF002741">
    <property type="entry name" value="MppA"/>
    <property type="match status" value="1"/>
</dbReference>
<dbReference type="Proteomes" id="UP000193870">
    <property type="component" value="Unassembled WGS sequence"/>
</dbReference>
<evidence type="ECO:0000313" key="6">
    <source>
        <dbReference type="EMBL" id="SLN40415.1"/>
    </source>
</evidence>
<dbReference type="AlphaFoldDB" id="A0A1Y5SGW0"/>
<dbReference type="GO" id="GO:0042884">
    <property type="term" value="P:microcin transport"/>
    <property type="evidence" value="ECO:0007669"/>
    <property type="project" value="TreeGrafter"/>
</dbReference>
<dbReference type="SUPFAM" id="SSF53850">
    <property type="entry name" value="Periplasmic binding protein-like II"/>
    <property type="match status" value="1"/>
</dbReference>
<dbReference type="GO" id="GO:0015833">
    <property type="term" value="P:peptide transport"/>
    <property type="evidence" value="ECO:0007669"/>
    <property type="project" value="TreeGrafter"/>
</dbReference>
<dbReference type="GO" id="GO:1904680">
    <property type="term" value="F:peptide transmembrane transporter activity"/>
    <property type="evidence" value="ECO:0007669"/>
    <property type="project" value="TreeGrafter"/>
</dbReference>
<dbReference type="PANTHER" id="PTHR30290">
    <property type="entry name" value="PERIPLASMIC BINDING COMPONENT OF ABC TRANSPORTER"/>
    <property type="match status" value="1"/>
</dbReference>
<feature type="chain" id="PRO_5010994446" evidence="4">
    <location>
        <begin position="43"/>
        <end position="639"/>
    </location>
</feature>
<dbReference type="InterPro" id="IPR000914">
    <property type="entry name" value="SBP_5_dom"/>
</dbReference>
<keyword evidence="3 4" id="KW-0732">Signal</keyword>
<dbReference type="GO" id="GO:0030288">
    <property type="term" value="C:outer membrane-bounded periplasmic space"/>
    <property type="evidence" value="ECO:0007669"/>
    <property type="project" value="TreeGrafter"/>
</dbReference>
<reference evidence="6 7" key="1">
    <citation type="submission" date="2017-03" db="EMBL/GenBank/DDBJ databases">
        <authorList>
            <person name="Afonso C.L."/>
            <person name="Miller P.J."/>
            <person name="Scott M.A."/>
            <person name="Spackman E."/>
            <person name="Goraichik I."/>
            <person name="Dimitrov K.M."/>
            <person name="Suarez D.L."/>
            <person name="Swayne D.E."/>
        </authorList>
    </citation>
    <scope>NUCLEOTIDE SEQUENCE [LARGE SCALE GENOMIC DNA]</scope>
    <source>
        <strain evidence="6 7">CECT 7066</strain>
    </source>
</reference>